<keyword evidence="4" id="KW-1185">Reference proteome</keyword>
<dbReference type="OrthoDB" id="9788959at2"/>
<dbReference type="InterPro" id="IPR006015">
    <property type="entry name" value="Universal_stress_UspA"/>
</dbReference>
<dbReference type="InterPro" id="IPR006016">
    <property type="entry name" value="UspA"/>
</dbReference>
<evidence type="ECO:0000313" key="4">
    <source>
        <dbReference type="Proteomes" id="UP000253209"/>
    </source>
</evidence>
<dbReference type="SUPFAM" id="SSF52402">
    <property type="entry name" value="Adenine nucleotide alpha hydrolases-like"/>
    <property type="match status" value="1"/>
</dbReference>
<dbReference type="CDD" id="cd00293">
    <property type="entry name" value="USP-like"/>
    <property type="match status" value="1"/>
</dbReference>
<gene>
    <name evidence="3" type="ORF">DJ568_02635</name>
</gene>
<dbReference type="PRINTS" id="PR01438">
    <property type="entry name" value="UNVRSLSTRESS"/>
</dbReference>
<dbReference type="RefSeq" id="WP_114003667.1">
    <property type="nucleotide sequence ID" value="NZ_QGDC01000001.1"/>
</dbReference>
<dbReference type="Gene3D" id="3.40.50.620">
    <property type="entry name" value="HUPs"/>
    <property type="match status" value="1"/>
</dbReference>
<dbReference type="PANTHER" id="PTHR46268">
    <property type="entry name" value="STRESS RESPONSE PROTEIN NHAX"/>
    <property type="match status" value="1"/>
</dbReference>
<feature type="domain" description="UspA" evidence="2">
    <location>
        <begin position="3"/>
        <end position="153"/>
    </location>
</feature>
<dbReference type="InterPro" id="IPR014729">
    <property type="entry name" value="Rossmann-like_a/b/a_fold"/>
</dbReference>
<accession>A0A367GTZ6</accession>
<evidence type="ECO:0000259" key="2">
    <source>
        <dbReference type="Pfam" id="PF00582"/>
    </source>
</evidence>
<comment type="caution">
    <text evidence="3">The sequence shown here is derived from an EMBL/GenBank/DDBJ whole genome shotgun (WGS) entry which is preliminary data.</text>
</comment>
<dbReference type="EMBL" id="QGDC01000001">
    <property type="protein sequence ID" value="RCH56770.1"/>
    <property type="molecule type" value="Genomic_DNA"/>
</dbReference>
<dbReference type="Proteomes" id="UP000253209">
    <property type="component" value="Unassembled WGS sequence"/>
</dbReference>
<dbReference type="AlphaFoldDB" id="A0A367GTZ6"/>
<protein>
    <submittedName>
        <fullName evidence="3">Universal stress protein</fullName>
    </submittedName>
</protein>
<organism evidence="3 4">
    <name type="scientific">Mucilaginibacter hurinus</name>
    <dbReference type="NCBI Taxonomy" id="2201324"/>
    <lineage>
        <taxon>Bacteria</taxon>
        <taxon>Pseudomonadati</taxon>
        <taxon>Bacteroidota</taxon>
        <taxon>Sphingobacteriia</taxon>
        <taxon>Sphingobacteriales</taxon>
        <taxon>Sphingobacteriaceae</taxon>
        <taxon>Mucilaginibacter</taxon>
    </lineage>
</organism>
<dbReference type="Pfam" id="PF00582">
    <property type="entry name" value="Usp"/>
    <property type="match status" value="1"/>
</dbReference>
<evidence type="ECO:0000256" key="1">
    <source>
        <dbReference type="ARBA" id="ARBA00008791"/>
    </source>
</evidence>
<dbReference type="PANTHER" id="PTHR46268:SF6">
    <property type="entry name" value="UNIVERSAL STRESS PROTEIN UP12"/>
    <property type="match status" value="1"/>
</dbReference>
<proteinExistence type="inferred from homology"/>
<reference evidence="3 4" key="1">
    <citation type="submission" date="2018-05" db="EMBL/GenBank/DDBJ databases">
        <title>Mucilaginibacter hurinus sp. nov., isolated from briquette warehouse soil.</title>
        <authorList>
            <person name="Choi L."/>
        </authorList>
    </citation>
    <scope>NUCLEOTIDE SEQUENCE [LARGE SCALE GENOMIC DNA]</scope>
    <source>
        <strain evidence="3 4">ZR32</strain>
    </source>
</reference>
<sequence length="156" mass="16823">MDIKKIIIGIDDSKYAHHAAKYGFGIARKFNAALGLVNVIEPIVSPLDTSDSILGMPLANVSSPEEVDLINSQSTISERIIDRTINEFGADLNVTHFSEYGSTAEGILQCATEFGADLIVVGTHKRSGLDRFLMGDVAEGVVRHAKVPVLVVPFNE</sequence>
<name>A0A367GTZ6_9SPHI</name>
<evidence type="ECO:0000313" key="3">
    <source>
        <dbReference type="EMBL" id="RCH56770.1"/>
    </source>
</evidence>
<comment type="similarity">
    <text evidence="1">Belongs to the universal stress protein A family.</text>
</comment>